<dbReference type="SUPFAM" id="SSF117281">
    <property type="entry name" value="Kelch motif"/>
    <property type="match status" value="1"/>
</dbReference>
<keyword evidence="5" id="KW-1185">Reference proteome</keyword>
<dbReference type="OrthoDB" id="8185403at2759"/>
<reference evidence="4 5" key="2">
    <citation type="submission" date="2018-11" db="EMBL/GenBank/DDBJ databases">
        <authorList>
            <consortium name="Pathogen Informatics"/>
        </authorList>
    </citation>
    <scope>NUCLEOTIDE SEQUENCE [LARGE SCALE GENOMIC DNA]</scope>
    <source>
        <strain evidence="4 5">NST_G2</strain>
    </source>
</reference>
<accession>A0A183SIP4</accession>
<dbReference type="InterPro" id="IPR006652">
    <property type="entry name" value="Kelch_1"/>
</dbReference>
<dbReference type="Proteomes" id="UP000275846">
    <property type="component" value="Unassembled WGS sequence"/>
</dbReference>
<evidence type="ECO:0000256" key="1">
    <source>
        <dbReference type="ARBA" id="ARBA00022441"/>
    </source>
</evidence>
<dbReference type="PANTHER" id="PTHR46344">
    <property type="entry name" value="OS02G0202900 PROTEIN"/>
    <property type="match status" value="1"/>
</dbReference>
<dbReference type="PANTHER" id="PTHR46344:SF27">
    <property type="entry name" value="KELCH REPEAT SUPERFAMILY PROTEIN"/>
    <property type="match status" value="1"/>
</dbReference>
<dbReference type="Pfam" id="PF01344">
    <property type="entry name" value="Kelch_1"/>
    <property type="match status" value="2"/>
</dbReference>
<name>A0A183SIP4_SCHSO</name>
<proteinExistence type="predicted"/>
<evidence type="ECO:0000256" key="3">
    <source>
        <dbReference type="SAM" id="MobiDB-lite"/>
    </source>
</evidence>
<organism evidence="6">
    <name type="scientific">Schistocephalus solidus</name>
    <name type="common">Tapeworm</name>
    <dbReference type="NCBI Taxonomy" id="70667"/>
    <lineage>
        <taxon>Eukaryota</taxon>
        <taxon>Metazoa</taxon>
        <taxon>Spiralia</taxon>
        <taxon>Lophotrochozoa</taxon>
        <taxon>Platyhelminthes</taxon>
        <taxon>Cestoda</taxon>
        <taxon>Eucestoda</taxon>
        <taxon>Diphyllobothriidea</taxon>
        <taxon>Diphyllobothriidae</taxon>
        <taxon>Schistocephalus</taxon>
    </lineage>
</organism>
<evidence type="ECO:0000313" key="5">
    <source>
        <dbReference type="Proteomes" id="UP000275846"/>
    </source>
</evidence>
<evidence type="ECO:0000256" key="2">
    <source>
        <dbReference type="ARBA" id="ARBA00022737"/>
    </source>
</evidence>
<gene>
    <name evidence="4" type="ORF">SSLN_LOCUS4092</name>
</gene>
<dbReference type="STRING" id="70667.A0A183SIP4"/>
<evidence type="ECO:0000313" key="4">
    <source>
        <dbReference type="EMBL" id="VDL90477.1"/>
    </source>
</evidence>
<keyword evidence="1" id="KW-0880">Kelch repeat</keyword>
<evidence type="ECO:0000313" key="6">
    <source>
        <dbReference type="WBParaSite" id="SSLN_0000423601-mRNA-1"/>
    </source>
</evidence>
<sequence>MSSGNCVNYTWLDITASETVFPSTQEDCAGALSSFALTFSPSSLANESLHMFVKHSILNISPQKVLESAIYVCGPSTQGRRLQMVKLDPLDGKETVFGNAGDRTDGATILFQEKFYFIGGSVNGSAVRGVEVFNPASKLPKRMPDMTVARTKLAAVASDSEILVLGGSSKVVFHDSCEVYSPVSNRWSPLPEMNAIRTSFAAVWLPDGRVFALGGLQGKVESSGSYLSSVEMLQRPFTKLGNGENQSPAQWKFVAPMLGARACHAAAVVGDKIMVVGGIADPTPGQYLVTAEVFSPPKDDNSKGQWTSIGNKLSRQMPIAATVVFNGGIYTIGEEKDVECLQPPKAAKTGGEKVMGNSPAATASETKESPESTKPSTNSVEFEKLGSWQVKPMEKLSSIKEAKFAVAYVK</sequence>
<dbReference type="Gene3D" id="2.120.10.80">
    <property type="entry name" value="Kelch-type beta propeller"/>
    <property type="match status" value="1"/>
</dbReference>
<dbReference type="EMBL" id="UYSU01032742">
    <property type="protein sequence ID" value="VDL90477.1"/>
    <property type="molecule type" value="Genomic_DNA"/>
</dbReference>
<reference evidence="6" key="1">
    <citation type="submission" date="2016-06" db="UniProtKB">
        <authorList>
            <consortium name="WormBaseParasite"/>
        </authorList>
    </citation>
    <scope>IDENTIFICATION</scope>
</reference>
<dbReference type="SMART" id="SM00612">
    <property type="entry name" value="Kelch"/>
    <property type="match status" value="4"/>
</dbReference>
<feature type="region of interest" description="Disordered" evidence="3">
    <location>
        <begin position="346"/>
        <end position="381"/>
    </location>
</feature>
<protein>
    <submittedName>
        <fullName evidence="6">Kelch-like protein 18</fullName>
    </submittedName>
</protein>
<dbReference type="AlphaFoldDB" id="A0A183SIP4"/>
<dbReference type="InterPro" id="IPR015915">
    <property type="entry name" value="Kelch-typ_b-propeller"/>
</dbReference>
<dbReference type="WBParaSite" id="SSLN_0000423601-mRNA-1">
    <property type="protein sequence ID" value="SSLN_0000423601-mRNA-1"/>
    <property type="gene ID" value="SSLN_0000423601"/>
</dbReference>
<keyword evidence="2" id="KW-0677">Repeat</keyword>